<dbReference type="OrthoDB" id="9781789at2"/>
<dbReference type="AlphaFoldDB" id="A0A2S8SU30"/>
<feature type="active site" description="Proton acceptor" evidence="5 6">
    <location>
        <position position="187"/>
    </location>
</feature>
<feature type="binding site" evidence="5 7">
    <location>
        <position position="87"/>
    </location>
    <ligand>
        <name>3-methyl-2-oxobutanoate</name>
        <dbReference type="ChEBI" id="CHEBI:11851"/>
    </ligand>
</feature>
<accession>A0A2S8SU30</accession>
<feature type="binding site" evidence="5 7">
    <location>
        <begin position="43"/>
        <end position="44"/>
    </location>
    <ligand>
        <name>3-methyl-2-oxobutanoate</name>
        <dbReference type="ChEBI" id="CHEBI:11851"/>
    </ligand>
</feature>
<dbReference type="PANTHER" id="PTHR20881">
    <property type="entry name" value="3-METHYL-2-OXOBUTANOATE HYDROXYMETHYLTRANSFERASE"/>
    <property type="match status" value="1"/>
</dbReference>
<comment type="subunit">
    <text evidence="2 5">Homodecamer; pentamer of dimers.</text>
</comment>
<evidence type="ECO:0000256" key="1">
    <source>
        <dbReference type="ARBA" id="ARBA00008676"/>
    </source>
</evidence>
<dbReference type="SUPFAM" id="SSF51621">
    <property type="entry name" value="Phosphoenolpyruvate/pyruvate domain"/>
    <property type="match status" value="1"/>
</dbReference>
<dbReference type="NCBIfam" id="NF001452">
    <property type="entry name" value="PRK00311.1"/>
    <property type="match status" value="1"/>
</dbReference>
<dbReference type="GO" id="GO:0000287">
    <property type="term" value="F:magnesium ion binding"/>
    <property type="evidence" value="ECO:0007669"/>
    <property type="project" value="TreeGrafter"/>
</dbReference>
<keyword evidence="5 8" id="KW-0479">Metal-binding</keyword>
<evidence type="ECO:0000313" key="10">
    <source>
        <dbReference type="Proteomes" id="UP000237684"/>
    </source>
</evidence>
<dbReference type="HAMAP" id="MF_00156">
    <property type="entry name" value="PanB"/>
    <property type="match status" value="1"/>
</dbReference>
<evidence type="ECO:0000256" key="5">
    <source>
        <dbReference type="HAMAP-Rule" id="MF_00156"/>
    </source>
</evidence>
<dbReference type="Proteomes" id="UP000237684">
    <property type="component" value="Unassembled WGS sequence"/>
</dbReference>
<feature type="binding site" evidence="5 8">
    <location>
        <position position="117"/>
    </location>
    <ligand>
        <name>Mg(2+)</name>
        <dbReference type="ChEBI" id="CHEBI:18420"/>
    </ligand>
</feature>
<evidence type="ECO:0000256" key="7">
    <source>
        <dbReference type="PIRSR" id="PIRSR000388-2"/>
    </source>
</evidence>
<comment type="similarity">
    <text evidence="1 5">Belongs to the PanB family.</text>
</comment>
<dbReference type="GO" id="GO:0003864">
    <property type="term" value="F:3-methyl-2-oxobutanoate hydroxymethyltransferase activity"/>
    <property type="evidence" value="ECO:0007669"/>
    <property type="project" value="UniProtKB-UniRule"/>
</dbReference>
<keyword evidence="5 8" id="KW-0460">Magnesium</keyword>
<keyword evidence="9" id="KW-0489">Methyltransferase</keyword>
<comment type="caution">
    <text evidence="9">The sequence shown here is derived from an EMBL/GenBank/DDBJ whole genome shotgun (WGS) entry which is preliminary data.</text>
</comment>
<dbReference type="FunCoup" id="A0A2S8SU30">
    <property type="interactions" value="362"/>
</dbReference>
<dbReference type="EC" id="2.1.2.11" evidence="5"/>
<keyword evidence="4 5" id="KW-0808">Transferase</keyword>
<evidence type="ECO:0000256" key="2">
    <source>
        <dbReference type="ARBA" id="ARBA00011424"/>
    </source>
</evidence>
<dbReference type="NCBIfam" id="TIGR00222">
    <property type="entry name" value="panB"/>
    <property type="match status" value="1"/>
</dbReference>
<dbReference type="InterPro" id="IPR040442">
    <property type="entry name" value="Pyrv_kinase-like_dom_sf"/>
</dbReference>
<keyword evidence="3 5" id="KW-0566">Pantothenate biosynthesis</keyword>
<evidence type="ECO:0000256" key="4">
    <source>
        <dbReference type="ARBA" id="ARBA00022679"/>
    </source>
</evidence>
<comment type="cofactor">
    <cofactor evidence="5 8">
        <name>Mg(2+)</name>
        <dbReference type="ChEBI" id="CHEBI:18420"/>
    </cofactor>
    <text evidence="5 8">Binds 1 Mg(2+) ion per subunit.</text>
</comment>
<dbReference type="InParanoid" id="A0A2S8SU30"/>
<dbReference type="PIRSF" id="PIRSF000388">
    <property type="entry name" value="Pantoate_hydroxy_MeTrfase"/>
    <property type="match status" value="1"/>
</dbReference>
<dbReference type="CDD" id="cd06557">
    <property type="entry name" value="KPHMT-like"/>
    <property type="match status" value="1"/>
</dbReference>
<evidence type="ECO:0000256" key="8">
    <source>
        <dbReference type="PIRSR" id="PIRSR000388-3"/>
    </source>
</evidence>
<dbReference type="InterPro" id="IPR015813">
    <property type="entry name" value="Pyrv/PenolPyrv_kinase-like_dom"/>
</dbReference>
<dbReference type="RefSeq" id="WP_105483388.1">
    <property type="nucleotide sequence ID" value="NZ_NIGF01000006.1"/>
</dbReference>
<comment type="function">
    <text evidence="5">Catalyzes the reversible reaction in which hydroxymethyl group from 5,10-methylenetetrahydrofolate is transferred onto alpha-ketoisovalerate to form ketopantoate.</text>
</comment>
<dbReference type="GO" id="GO:0008168">
    <property type="term" value="F:methyltransferase activity"/>
    <property type="evidence" value="ECO:0007669"/>
    <property type="project" value="UniProtKB-KW"/>
</dbReference>
<dbReference type="GO" id="GO:0015940">
    <property type="term" value="P:pantothenate biosynthetic process"/>
    <property type="evidence" value="ECO:0007669"/>
    <property type="project" value="UniProtKB-UniRule"/>
</dbReference>
<evidence type="ECO:0000256" key="3">
    <source>
        <dbReference type="ARBA" id="ARBA00022655"/>
    </source>
</evidence>
<proteinExistence type="inferred from homology"/>
<keyword evidence="10" id="KW-1185">Reference proteome</keyword>
<dbReference type="Gene3D" id="3.20.20.60">
    <property type="entry name" value="Phosphoenolpyruvate-binding domains"/>
    <property type="match status" value="1"/>
</dbReference>
<comment type="pathway">
    <text evidence="5">Cofactor biosynthesis; (R)-pantothenate biosynthesis; (R)-pantoate from 3-methyl-2-oxobutanoate: step 1/2.</text>
</comment>
<name>A0A2S8SU30_9BACT</name>
<evidence type="ECO:0000313" key="9">
    <source>
        <dbReference type="EMBL" id="PQV64249.1"/>
    </source>
</evidence>
<comment type="catalytic activity">
    <reaction evidence="5">
        <text>(6R)-5,10-methylene-5,6,7,8-tetrahydrofolate + 3-methyl-2-oxobutanoate + H2O = 2-dehydropantoate + (6S)-5,6,7,8-tetrahydrofolate</text>
        <dbReference type="Rhea" id="RHEA:11824"/>
        <dbReference type="ChEBI" id="CHEBI:11561"/>
        <dbReference type="ChEBI" id="CHEBI:11851"/>
        <dbReference type="ChEBI" id="CHEBI:15377"/>
        <dbReference type="ChEBI" id="CHEBI:15636"/>
        <dbReference type="ChEBI" id="CHEBI:57453"/>
        <dbReference type="EC" id="2.1.2.11"/>
    </reaction>
</comment>
<feature type="binding site" evidence="5 8">
    <location>
        <position position="87"/>
    </location>
    <ligand>
        <name>Mg(2+)</name>
        <dbReference type="ChEBI" id="CHEBI:18420"/>
    </ligand>
</feature>
<dbReference type="InterPro" id="IPR003700">
    <property type="entry name" value="Pantoate_hydroxy_MeTrfase"/>
</dbReference>
<dbReference type="UniPathway" id="UPA00028">
    <property type="reaction ID" value="UER00003"/>
</dbReference>
<dbReference type="GO" id="GO:0005737">
    <property type="term" value="C:cytoplasm"/>
    <property type="evidence" value="ECO:0007669"/>
    <property type="project" value="UniProtKB-SubCell"/>
</dbReference>
<comment type="subcellular location">
    <subcellularLocation>
        <location evidence="5">Cytoplasm</location>
    </subcellularLocation>
</comment>
<sequence length="303" mass="32501">MSSLRIFARKKQSQIPLAMIALSDAPAAQIACDAGIDAILVGDSLGNTALGFDSTIPVTLDMMAHHLGAVVRGVKSSSRPAVPIVADMPFGSYATPEIGVQNAVRLIQLGAHAVKIEGTQGAGNDFGRVFELCQRAGIPVMGHIGFTPQSELQFENVVQGKTARDAAQLLQQALTLQRAGCFALVLEAMTIQVARQITSQLSISTVGIGAGKDCNGQVLVWHDLVGITAKPFKMARAFASTREIWTSAIQSYCAEIEAAQFPTAQNGWEMSEEESQNWAQNLAKKNEFENSAEEIEKLDEQPF</sequence>
<dbReference type="Pfam" id="PF02548">
    <property type="entry name" value="Pantoate_transf"/>
    <property type="match status" value="1"/>
</dbReference>
<dbReference type="EMBL" id="NIGF01000006">
    <property type="protein sequence ID" value="PQV64249.1"/>
    <property type="molecule type" value="Genomic_DNA"/>
</dbReference>
<keyword evidence="5" id="KW-0963">Cytoplasm</keyword>
<reference evidence="9 10" key="1">
    <citation type="journal article" date="2018" name="Syst. Appl. Microbiol.">
        <title>Abditibacterium utsteinense sp. nov., the first cultivated member of candidate phylum FBP, isolated from ice-free Antarctic soil samples.</title>
        <authorList>
            <person name="Tahon G."/>
            <person name="Tytgat B."/>
            <person name="Lebbe L."/>
            <person name="Carlier A."/>
            <person name="Willems A."/>
        </authorList>
    </citation>
    <scope>NUCLEOTIDE SEQUENCE [LARGE SCALE GENOMIC DNA]</scope>
    <source>
        <strain evidence="9 10">LMG 29911</strain>
    </source>
</reference>
<feature type="binding site" evidence="5 8">
    <location>
        <position position="43"/>
    </location>
    <ligand>
        <name>Mg(2+)</name>
        <dbReference type="ChEBI" id="CHEBI:18420"/>
    </ligand>
</feature>
<dbReference type="GO" id="GO:0032259">
    <property type="term" value="P:methylation"/>
    <property type="evidence" value="ECO:0007669"/>
    <property type="project" value="UniProtKB-KW"/>
</dbReference>
<organism evidence="9 10">
    <name type="scientific">Abditibacterium utsteinense</name>
    <dbReference type="NCBI Taxonomy" id="1960156"/>
    <lineage>
        <taxon>Bacteria</taxon>
        <taxon>Pseudomonadati</taxon>
        <taxon>Abditibacteriota</taxon>
        <taxon>Abditibacteriia</taxon>
        <taxon>Abditibacteriales</taxon>
        <taxon>Abditibacteriaceae</taxon>
        <taxon>Abditibacterium</taxon>
    </lineage>
</organism>
<protein>
    <recommendedName>
        <fullName evidence="5">3-methyl-2-oxobutanoate hydroxymethyltransferase</fullName>
        <ecNumber evidence="5">2.1.2.11</ecNumber>
    </recommendedName>
    <alternativeName>
        <fullName evidence="5">Ketopantoate hydroxymethyltransferase</fullName>
        <shortName evidence="5">KPHMT</shortName>
    </alternativeName>
</protein>
<feature type="binding site" evidence="5 7">
    <location>
        <position position="115"/>
    </location>
    <ligand>
        <name>3-methyl-2-oxobutanoate</name>
        <dbReference type="ChEBI" id="CHEBI:11851"/>
    </ligand>
</feature>
<evidence type="ECO:0000256" key="6">
    <source>
        <dbReference type="PIRSR" id="PIRSR000388-1"/>
    </source>
</evidence>
<gene>
    <name evidence="5" type="primary">panB</name>
    <name evidence="9" type="ORF">B1R32_10695</name>
</gene>
<dbReference type="PANTHER" id="PTHR20881:SF0">
    <property type="entry name" value="3-METHYL-2-OXOBUTANOATE HYDROXYMETHYLTRANSFERASE"/>
    <property type="match status" value="1"/>
</dbReference>